<sequence length="63" mass="7253">MCGQITDQHMFIISTSEKINTEVKKLHVKSPEFVKIENDKNELKSELKRIMADINSFKGMIGK</sequence>
<proteinExistence type="predicted"/>
<dbReference type="EMBL" id="FOAK01000002">
    <property type="protein sequence ID" value="SEK43237.1"/>
    <property type="molecule type" value="Genomic_DNA"/>
</dbReference>
<protein>
    <submittedName>
        <fullName evidence="1">Uncharacterized protein</fullName>
    </submittedName>
</protein>
<evidence type="ECO:0000313" key="1">
    <source>
        <dbReference type="EMBL" id="SEK43237.1"/>
    </source>
</evidence>
<dbReference type="RefSeq" id="WP_069572689.1">
    <property type="nucleotide sequence ID" value="NZ_FOAK01000002.1"/>
</dbReference>
<name>A0A1H7H0G8_9EURY</name>
<evidence type="ECO:0000313" key="2">
    <source>
        <dbReference type="Proteomes" id="UP000199506"/>
    </source>
</evidence>
<organism evidence="1 2">
    <name type="scientific">Methanobrevibacter gottschalkii</name>
    <dbReference type="NCBI Taxonomy" id="190974"/>
    <lineage>
        <taxon>Archaea</taxon>
        <taxon>Methanobacteriati</taxon>
        <taxon>Methanobacteriota</taxon>
        <taxon>Methanomada group</taxon>
        <taxon>Methanobacteria</taxon>
        <taxon>Methanobacteriales</taxon>
        <taxon>Methanobacteriaceae</taxon>
        <taxon>Methanobrevibacter</taxon>
    </lineage>
</organism>
<reference evidence="1 2" key="1">
    <citation type="submission" date="2016-10" db="EMBL/GenBank/DDBJ databases">
        <authorList>
            <person name="de Groot N.N."/>
        </authorList>
    </citation>
    <scope>NUCLEOTIDE SEQUENCE [LARGE SCALE GENOMIC DNA]</scope>
    <source>
        <strain evidence="1 2">DSM 11978</strain>
    </source>
</reference>
<gene>
    <name evidence="1" type="ORF">SAMN05216439_0933</name>
</gene>
<accession>A0A1H7H0G8</accession>
<dbReference type="AlphaFoldDB" id="A0A1H7H0G8"/>
<dbReference type="Proteomes" id="UP000199506">
    <property type="component" value="Unassembled WGS sequence"/>
</dbReference>